<evidence type="ECO:0000256" key="2">
    <source>
        <dbReference type="ARBA" id="ARBA00005386"/>
    </source>
</evidence>
<keyword evidence="7 8" id="KW-0802">TPR repeat</keyword>
<comment type="pathway">
    <text evidence="1">Protein modification; protein glycosylation.</text>
</comment>
<dbReference type="SUPFAM" id="SSF48452">
    <property type="entry name" value="TPR-like"/>
    <property type="match status" value="2"/>
</dbReference>
<dbReference type="Gene3D" id="3.40.50.2000">
    <property type="entry name" value="Glycogen Phosphorylase B"/>
    <property type="match status" value="1"/>
</dbReference>
<dbReference type="EC" id="2.4.1.255" evidence="3"/>
<dbReference type="GO" id="GO:0097363">
    <property type="term" value="F:protein O-acetylglucosaminyltransferase activity"/>
    <property type="evidence" value="ECO:0007669"/>
    <property type="project" value="UniProtKB-EC"/>
</dbReference>
<dbReference type="OrthoDB" id="101857at2"/>
<feature type="domain" description="O-GlcNAc transferase C-terminal" evidence="9">
    <location>
        <begin position="304"/>
        <end position="453"/>
    </location>
</feature>
<dbReference type="InterPro" id="IPR011990">
    <property type="entry name" value="TPR-like_helical_dom_sf"/>
</dbReference>
<evidence type="ECO:0000256" key="1">
    <source>
        <dbReference type="ARBA" id="ARBA00004922"/>
    </source>
</evidence>
<evidence type="ECO:0000256" key="4">
    <source>
        <dbReference type="ARBA" id="ARBA00022676"/>
    </source>
</evidence>
<evidence type="ECO:0000256" key="6">
    <source>
        <dbReference type="ARBA" id="ARBA00022737"/>
    </source>
</evidence>
<evidence type="ECO:0000256" key="7">
    <source>
        <dbReference type="ARBA" id="ARBA00022803"/>
    </source>
</evidence>
<organism evidence="10 11">
    <name type="scientific">Roseateles aquatilis</name>
    <dbReference type="NCBI Taxonomy" id="431061"/>
    <lineage>
        <taxon>Bacteria</taxon>
        <taxon>Pseudomonadati</taxon>
        <taxon>Pseudomonadota</taxon>
        <taxon>Betaproteobacteria</taxon>
        <taxon>Burkholderiales</taxon>
        <taxon>Sphaerotilaceae</taxon>
        <taxon>Roseateles</taxon>
    </lineage>
</organism>
<reference evidence="10 11" key="1">
    <citation type="journal article" date="2008" name="Int. J. Syst. Evol. Microbiol.">
        <title>Description of Roseateles aquatilis sp. nov. and Roseateles terrae sp. nov., in the class Betaproteobacteria, and emended description of the genus Roseateles.</title>
        <authorList>
            <person name="Gomila M."/>
            <person name="Bowien B."/>
            <person name="Falsen E."/>
            <person name="Moore E.R."/>
            <person name="Lalucat J."/>
        </authorList>
    </citation>
    <scope>NUCLEOTIDE SEQUENCE [LARGE SCALE GENOMIC DNA]</scope>
    <source>
        <strain evidence="10 11">CCUG 48205</strain>
    </source>
</reference>
<comment type="caution">
    <text evidence="10">The sequence shown here is derived from an EMBL/GenBank/DDBJ whole genome shotgun (WGS) entry which is preliminary data.</text>
</comment>
<feature type="domain" description="O-GlcNAc transferase C-terminal" evidence="9">
    <location>
        <begin position="464"/>
        <end position="651"/>
    </location>
</feature>
<gene>
    <name evidence="10" type="ORF">CDN99_17600</name>
</gene>
<keyword evidence="6" id="KW-0677">Repeat</keyword>
<sequence length="677" mass="74742">MSSNLQQAADTLMAAIRAHPDDARHHLQLGNLLAGVGDWAAAEVCYANCCHLQPKSANLQYNWGVSLQELSRIPEAIEAFERALTINPGYAAAFFALGLAYKRLEAFDAALVAFDCAIGLDGKDPKPRLERGRTLLQMGRHAECLAEIDAQPDAFRADPEVQNLRGIALKHLGRAQEALAAYDLAIRARPDYLDAIYNRANLRLLARQFSLALEDFDRAHALKPDLDWLPGLRLYTAMHVFDWREVDARLAALLDDVSQGRRGVQPLVLECLVDDPAAHQQAARIWHQSTQAPRVAWEPAVAPAQDGRIRVAYVSRDFKPHPVAYLMAEVFELHDRERFEVIGINYGAARDDEVQARLRAGFDRFLDVAHLQDKQIAELCRQLGVDIAVDLTGFTEGARGGIFAWRAAPVQMLYIGYLGTSGSPLYDYLIADPVTVPPETRPFHDERILYLPSYQANDRRRPRPPTTKGRAALGLPETGFVYCCFNNPCKITPAVFETWMTILRQVPGSVLWVLEEDPRAAENLRAHAARLGVAGERIVLAGRADRDAYLASLRAADLFLDTLPYNAGATASDALWMGLPVLTRLGQSFCARVAASLLTAVGLPELIARDADDYVRRAVDLATRPGLLDGLRQRLRDGARDSALFDAPGFVRTLEAGYEAVHRARLSGAAPDDVRVG</sequence>
<dbReference type="Pfam" id="PF13414">
    <property type="entry name" value="TPR_11"/>
    <property type="match status" value="1"/>
</dbReference>
<feature type="repeat" description="TPR" evidence="8">
    <location>
        <begin position="57"/>
        <end position="90"/>
    </location>
</feature>
<evidence type="ECO:0000313" key="11">
    <source>
        <dbReference type="Proteomes" id="UP000197468"/>
    </source>
</evidence>
<dbReference type="Pfam" id="PF13844">
    <property type="entry name" value="Glyco_transf_41"/>
    <property type="match status" value="2"/>
</dbReference>
<keyword evidence="4" id="KW-0328">Glycosyltransferase</keyword>
<accession>A0A246J5A4</accession>
<evidence type="ECO:0000313" key="10">
    <source>
        <dbReference type="EMBL" id="OWQ87706.1"/>
    </source>
</evidence>
<dbReference type="Gene3D" id="1.25.40.10">
    <property type="entry name" value="Tetratricopeptide repeat domain"/>
    <property type="match status" value="3"/>
</dbReference>
<evidence type="ECO:0000256" key="3">
    <source>
        <dbReference type="ARBA" id="ARBA00011970"/>
    </source>
</evidence>
<keyword evidence="11" id="KW-1185">Reference proteome</keyword>
<evidence type="ECO:0000256" key="5">
    <source>
        <dbReference type="ARBA" id="ARBA00022679"/>
    </source>
</evidence>
<dbReference type="PROSITE" id="PS50005">
    <property type="entry name" value="TPR"/>
    <property type="match status" value="3"/>
</dbReference>
<evidence type="ECO:0000259" key="9">
    <source>
        <dbReference type="Pfam" id="PF13844"/>
    </source>
</evidence>
<comment type="similarity">
    <text evidence="2">Belongs to the glycosyltransferase 41 family. O-GlcNAc transferase subfamily.</text>
</comment>
<dbReference type="Pfam" id="PF14559">
    <property type="entry name" value="TPR_19"/>
    <property type="match status" value="1"/>
</dbReference>
<evidence type="ECO:0000256" key="8">
    <source>
        <dbReference type="PROSITE-ProRule" id="PRU00339"/>
    </source>
</evidence>
<name>A0A246J5A4_9BURK</name>
<feature type="repeat" description="TPR" evidence="8">
    <location>
        <begin position="91"/>
        <end position="124"/>
    </location>
</feature>
<dbReference type="SUPFAM" id="SSF53756">
    <property type="entry name" value="UDP-Glycosyltransferase/glycogen phosphorylase"/>
    <property type="match status" value="1"/>
</dbReference>
<proteinExistence type="inferred from homology"/>
<dbReference type="PANTHER" id="PTHR44998">
    <property type="match status" value="1"/>
</dbReference>
<dbReference type="Proteomes" id="UP000197468">
    <property type="component" value="Unassembled WGS sequence"/>
</dbReference>
<dbReference type="EMBL" id="NIOF01000008">
    <property type="protein sequence ID" value="OWQ87706.1"/>
    <property type="molecule type" value="Genomic_DNA"/>
</dbReference>
<dbReference type="InterPro" id="IPR019734">
    <property type="entry name" value="TPR_rpt"/>
</dbReference>
<feature type="repeat" description="TPR" evidence="8">
    <location>
        <begin position="193"/>
        <end position="226"/>
    </location>
</feature>
<dbReference type="InterPro" id="IPR029489">
    <property type="entry name" value="OGT/SEC/SPY_C"/>
</dbReference>
<protein>
    <recommendedName>
        <fullName evidence="3">protein O-GlcNAc transferase</fullName>
        <ecNumber evidence="3">2.4.1.255</ecNumber>
    </recommendedName>
</protein>
<dbReference type="RefSeq" id="WP_088386195.1">
    <property type="nucleotide sequence ID" value="NZ_NIOF01000008.1"/>
</dbReference>
<keyword evidence="5" id="KW-0808">Transferase</keyword>
<dbReference type="SMART" id="SM00028">
    <property type="entry name" value="TPR"/>
    <property type="match status" value="5"/>
</dbReference>
<dbReference type="PANTHER" id="PTHR44998:SF1">
    <property type="entry name" value="UDP-N-ACETYLGLUCOSAMINE--PEPTIDE N-ACETYLGLUCOSAMINYLTRANSFERASE 110 KDA SUBUNIT"/>
    <property type="match status" value="1"/>
</dbReference>
<dbReference type="Gene3D" id="3.40.50.11380">
    <property type="match status" value="1"/>
</dbReference>
<dbReference type="AlphaFoldDB" id="A0A246J5A4"/>